<gene>
    <name evidence="1" type="ORF">F511_40768</name>
</gene>
<evidence type="ECO:0000313" key="1">
    <source>
        <dbReference type="EMBL" id="KZV42330.1"/>
    </source>
</evidence>
<keyword evidence="2" id="KW-1185">Reference proteome</keyword>
<dbReference type="Proteomes" id="UP000250235">
    <property type="component" value="Unassembled WGS sequence"/>
</dbReference>
<reference evidence="1 2" key="1">
    <citation type="journal article" date="2015" name="Proc. Natl. Acad. Sci. U.S.A.">
        <title>The resurrection genome of Boea hygrometrica: A blueprint for survival of dehydration.</title>
        <authorList>
            <person name="Xiao L."/>
            <person name="Yang G."/>
            <person name="Zhang L."/>
            <person name="Yang X."/>
            <person name="Zhao S."/>
            <person name="Ji Z."/>
            <person name="Zhou Q."/>
            <person name="Hu M."/>
            <person name="Wang Y."/>
            <person name="Chen M."/>
            <person name="Xu Y."/>
            <person name="Jin H."/>
            <person name="Xiao X."/>
            <person name="Hu G."/>
            <person name="Bao F."/>
            <person name="Hu Y."/>
            <person name="Wan P."/>
            <person name="Li L."/>
            <person name="Deng X."/>
            <person name="Kuang T."/>
            <person name="Xiang C."/>
            <person name="Zhu J.K."/>
            <person name="Oliver M.J."/>
            <person name="He Y."/>
        </authorList>
    </citation>
    <scope>NUCLEOTIDE SEQUENCE [LARGE SCALE GENOMIC DNA]</scope>
    <source>
        <strain evidence="2">cv. XS01</strain>
    </source>
</reference>
<proteinExistence type="predicted"/>
<sequence>MAVIDVMKSADVILCVVPEKSNAIIGVVTTGFECLPPSCDGMTGSEDHGPMISPVDTPCGSDKSKSGSVGLLLLRRFVWILFSNICLKLVRCAKTSPLCFPGFSAGRGFDPAGVIPGGG</sequence>
<organism evidence="1 2">
    <name type="scientific">Dorcoceras hygrometricum</name>
    <dbReference type="NCBI Taxonomy" id="472368"/>
    <lineage>
        <taxon>Eukaryota</taxon>
        <taxon>Viridiplantae</taxon>
        <taxon>Streptophyta</taxon>
        <taxon>Embryophyta</taxon>
        <taxon>Tracheophyta</taxon>
        <taxon>Spermatophyta</taxon>
        <taxon>Magnoliopsida</taxon>
        <taxon>eudicotyledons</taxon>
        <taxon>Gunneridae</taxon>
        <taxon>Pentapetalae</taxon>
        <taxon>asterids</taxon>
        <taxon>lamiids</taxon>
        <taxon>Lamiales</taxon>
        <taxon>Gesneriaceae</taxon>
        <taxon>Didymocarpoideae</taxon>
        <taxon>Trichosporeae</taxon>
        <taxon>Loxocarpinae</taxon>
        <taxon>Dorcoceras</taxon>
    </lineage>
</organism>
<name>A0A2Z7CCA0_9LAMI</name>
<protein>
    <submittedName>
        <fullName evidence="1">Uncharacterized protein</fullName>
    </submittedName>
</protein>
<evidence type="ECO:0000313" key="2">
    <source>
        <dbReference type="Proteomes" id="UP000250235"/>
    </source>
</evidence>
<dbReference type="AlphaFoldDB" id="A0A2Z7CCA0"/>
<dbReference type="EMBL" id="KQ999123">
    <property type="protein sequence ID" value="KZV42330.1"/>
    <property type="molecule type" value="Genomic_DNA"/>
</dbReference>
<accession>A0A2Z7CCA0</accession>